<dbReference type="Pfam" id="PF01554">
    <property type="entry name" value="MatE"/>
    <property type="match status" value="2"/>
</dbReference>
<evidence type="ECO:0000256" key="11">
    <source>
        <dbReference type="ARBA" id="ARBA00023136"/>
    </source>
</evidence>
<feature type="transmembrane region" description="Helical" evidence="13">
    <location>
        <begin position="165"/>
        <end position="186"/>
    </location>
</feature>
<dbReference type="NCBIfam" id="TIGR00797">
    <property type="entry name" value="matE"/>
    <property type="match status" value="1"/>
</dbReference>
<feature type="transmembrane region" description="Helical" evidence="13">
    <location>
        <begin position="355"/>
        <end position="372"/>
    </location>
</feature>
<feature type="transmembrane region" description="Helical" evidence="13">
    <location>
        <begin position="92"/>
        <end position="113"/>
    </location>
</feature>
<reference evidence="14" key="1">
    <citation type="journal article" date="2021" name="PeerJ">
        <title>Extensive microbial diversity within the chicken gut microbiome revealed by metagenomics and culture.</title>
        <authorList>
            <person name="Gilroy R."/>
            <person name="Ravi A."/>
            <person name="Getino M."/>
            <person name="Pursley I."/>
            <person name="Horton D.L."/>
            <person name="Alikhan N.F."/>
            <person name="Baker D."/>
            <person name="Gharbi K."/>
            <person name="Hall N."/>
            <person name="Watson M."/>
            <person name="Adriaenssens E.M."/>
            <person name="Foster-Nyarko E."/>
            <person name="Jarju S."/>
            <person name="Secka A."/>
            <person name="Antonio M."/>
            <person name="Oren A."/>
            <person name="Chaudhuri R.R."/>
            <person name="La Ragione R."/>
            <person name="Hildebrand F."/>
            <person name="Pallen M.J."/>
        </authorList>
    </citation>
    <scope>NUCLEOTIDE SEQUENCE</scope>
    <source>
        <strain evidence="14">2239</strain>
    </source>
</reference>
<accession>A0A9D1V5C9</accession>
<evidence type="ECO:0000256" key="2">
    <source>
        <dbReference type="ARBA" id="ARBA00004651"/>
    </source>
</evidence>
<dbReference type="GO" id="GO:0015297">
    <property type="term" value="F:antiporter activity"/>
    <property type="evidence" value="ECO:0007669"/>
    <property type="project" value="UniProtKB-KW"/>
</dbReference>
<comment type="subcellular location">
    <subcellularLocation>
        <location evidence="2">Cell membrane</location>
        <topology evidence="2">Multi-pass membrane protein</topology>
    </subcellularLocation>
</comment>
<feature type="transmembrane region" description="Helical" evidence="13">
    <location>
        <begin position="412"/>
        <end position="435"/>
    </location>
</feature>
<reference evidence="14" key="2">
    <citation type="submission" date="2021-04" db="EMBL/GenBank/DDBJ databases">
        <authorList>
            <person name="Gilroy R."/>
        </authorList>
    </citation>
    <scope>NUCLEOTIDE SEQUENCE</scope>
    <source>
        <strain evidence="14">2239</strain>
    </source>
</reference>
<dbReference type="GO" id="GO:0005886">
    <property type="term" value="C:plasma membrane"/>
    <property type="evidence" value="ECO:0007669"/>
    <property type="project" value="UniProtKB-SubCell"/>
</dbReference>
<evidence type="ECO:0000256" key="12">
    <source>
        <dbReference type="ARBA" id="ARBA00031636"/>
    </source>
</evidence>
<evidence type="ECO:0000256" key="7">
    <source>
        <dbReference type="ARBA" id="ARBA00022475"/>
    </source>
</evidence>
<dbReference type="AlphaFoldDB" id="A0A9D1V5C9"/>
<dbReference type="InterPro" id="IPR048279">
    <property type="entry name" value="MdtK-like"/>
</dbReference>
<evidence type="ECO:0000256" key="5">
    <source>
        <dbReference type="ARBA" id="ARBA00022448"/>
    </source>
</evidence>
<dbReference type="PANTHER" id="PTHR43298">
    <property type="entry name" value="MULTIDRUG RESISTANCE PROTEIN NORM-RELATED"/>
    <property type="match status" value="1"/>
</dbReference>
<dbReference type="GO" id="GO:0042910">
    <property type="term" value="F:xenobiotic transmembrane transporter activity"/>
    <property type="evidence" value="ECO:0007669"/>
    <property type="project" value="InterPro"/>
</dbReference>
<sequence length="456" mass="49281">MNSNITGGVIWKQLLLFFFPIWFGTFFQQLYNTADAVIVGNFVSKGALAAVGTTAVVQNLLVGFFVGVASGASVVISQYYGARQGAQVQRAVHTAMAMALLGGVGIMLIGFAASRWALSIMNTPADVMEDAVLYLRICFLGMVPSLIYNMGTGILRAVGDSKRPLYFLICASLTNIVLDVVLVAVLGMGVAGAALATVASQCVAAGMTVMSLTHTTACYRFVPSYLRLDKEMMEKIVRIGLPAGLQSVMYSLSNSVVQASINSFGTDVVAAYTAYGKIDSIFWMTMNSFGLSITTFVGQNFGAGQYDRVKKGVRQCALMAFVATGMLMAVTLAFGSVLFRLFVQDAPVIEQGVEILHYVVPFWPTYVLIEILSGSVRGAGDSLIPMMMTSIGVCVTRILWVLTVVATVWHTLIGALACYPISWTLTSLFFLVYYLQGGWLRRRIRIREAAQTEQPA</sequence>
<feature type="transmembrane region" description="Helical" evidence="13">
    <location>
        <begin position="9"/>
        <end position="27"/>
    </location>
</feature>
<evidence type="ECO:0000256" key="10">
    <source>
        <dbReference type="ARBA" id="ARBA00023065"/>
    </source>
</evidence>
<dbReference type="CDD" id="cd13138">
    <property type="entry name" value="MATE_yoeA_like"/>
    <property type="match status" value="1"/>
</dbReference>
<organism evidence="14 15">
    <name type="scientific">Candidatus Allofournierella pullicola</name>
    <dbReference type="NCBI Taxonomy" id="2838596"/>
    <lineage>
        <taxon>Bacteria</taxon>
        <taxon>Bacillati</taxon>
        <taxon>Bacillota</taxon>
        <taxon>Clostridia</taxon>
        <taxon>Eubacteriales</taxon>
        <taxon>Oscillospiraceae</taxon>
        <taxon>Allofournierella</taxon>
    </lineage>
</organism>
<name>A0A9D1V5C9_9FIRM</name>
<proteinExistence type="inferred from homology"/>
<evidence type="ECO:0000313" key="15">
    <source>
        <dbReference type="Proteomes" id="UP000824193"/>
    </source>
</evidence>
<keyword evidence="10" id="KW-0406">Ion transport</keyword>
<dbReference type="Proteomes" id="UP000824193">
    <property type="component" value="Unassembled WGS sequence"/>
</dbReference>
<dbReference type="GO" id="GO:0006811">
    <property type="term" value="P:monoatomic ion transport"/>
    <property type="evidence" value="ECO:0007669"/>
    <property type="project" value="UniProtKB-KW"/>
</dbReference>
<feature type="transmembrane region" description="Helical" evidence="13">
    <location>
        <begin position="318"/>
        <end position="343"/>
    </location>
</feature>
<evidence type="ECO:0000313" key="14">
    <source>
        <dbReference type="EMBL" id="HIX06392.1"/>
    </source>
</evidence>
<evidence type="ECO:0000256" key="3">
    <source>
        <dbReference type="ARBA" id="ARBA00010199"/>
    </source>
</evidence>
<feature type="transmembrane region" description="Helical" evidence="13">
    <location>
        <begin position="198"/>
        <end position="222"/>
    </location>
</feature>
<comment type="similarity">
    <text evidence="3">Belongs to the multi antimicrobial extrusion (MATE) (TC 2.A.66.1) family.</text>
</comment>
<evidence type="ECO:0000256" key="4">
    <source>
        <dbReference type="ARBA" id="ARBA00020268"/>
    </source>
</evidence>
<comment type="caution">
    <text evidence="14">The sequence shown here is derived from an EMBL/GenBank/DDBJ whole genome shotgun (WGS) entry which is preliminary data.</text>
</comment>
<feature type="transmembrane region" description="Helical" evidence="13">
    <location>
        <begin position="384"/>
        <end position="406"/>
    </location>
</feature>
<protein>
    <recommendedName>
        <fullName evidence="4">Probable multidrug resistance protein NorM</fullName>
    </recommendedName>
    <alternativeName>
        <fullName evidence="12">Multidrug-efflux transporter</fullName>
    </alternativeName>
</protein>
<gene>
    <name evidence="14" type="ORF">H9865_09920</name>
</gene>
<feature type="transmembrane region" description="Helical" evidence="13">
    <location>
        <begin position="47"/>
        <end position="80"/>
    </location>
</feature>
<comment type="function">
    <text evidence="1">Multidrug efflux pump.</text>
</comment>
<evidence type="ECO:0000256" key="1">
    <source>
        <dbReference type="ARBA" id="ARBA00003408"/>
    </source>
</evidence>
<dbReference type="PIRSF" id="PIRSF006603">
    <property type="entry name" value="DinF"/>
    <property type="match status" value="1"/>
</dbReference>
<feature type="transmembrane region" description="Helical" evidence="13">
    <location>
        <begin position="133"/>
        <end position="158"/>
    </location>
</feature>
<keyword evidence="9 13" id="KW-1133">Transmembrane helix</keyword>
<keyword evidence="8 13" id="KW-0812">Transmembrane</keyword>
<dbReference type="InterPro" id="IPR002528">
    <property type="entry name" value="MATE_fam"/>
</dbReference>
<dbReference type="PANTHER" id="PTHR43298:SF2">
    <property type="entry name" value="FMN_FAD EXPORTER YEEO-RELATED"/>
    <property type="match status" value="1"/>
</dbReference>
<evidence type="ECO:0000256" key="9">
    <source>
        <dbReference type="ARBA" id="ARBA00022989"/>
    </source>
</evidence>
<keyword evidence="5" id="KW-0813">Transport</keyword>
<evidence type="ECO:0000256" key="6">
    <source>
        <dbReference type="ARBA" id="ARBA00022449"/>
    </source>
</evidence>
<dbReference type="EMBL" id="DXFW01000034">
    <property type="protein sequence ID" value="HIX06392.1"/>
    <property type="molecule type" value="Genomic_DNA"/>
</dbReference>
<keyword evidence="7" id="KW-1003">Cell membrane</keyword>
<evidence type="ECO:0000256" key="13">
    <source>
        <dbReference type="SAM" id="Phobius"/>
    </source>
</evidence>
<evidence type="ECO:0000256" key="8">
    <source>
        <dbReference type="ARBA" id="ARBA00022692"/>
    </source>
</evidence>
<keyword evidence="11 13" id="KW-0472">Membrane</keyword>
<dbReference type="InterPro" id="IPR050222">
    <property type="entry name" value="MATE_MdtK"/>
</dbReference>
<keyword evidence="6" id="KW-0050">Antiport</keyword>